<feature type="transmembrane region" description="Helical" evidence="6">
    <location>
        <begin position="292"/>
        <end position="310"/>
    </location>
</feature>
<dbReference type="EMBL" id="BFAV01000071">
    <property type="protein sequence ID" value="GBF32906.1"/>
    <property type="molecule type" value="Genomic_DNA"/>
</dbReference>
<organism evidence="8 9">
    <name type="scientific">Desulfocucumis palustris</name>
    <dbReference type="NCBI Taxonomy" id="1898651"/>
    <lineage>
        <taxon>Bacteria</taxon>
        <taxon>Bacillati</taxon>
        <taxon>Bacillota</taxon>
        <taxon>Clostridia</taxon>
        <taxon>Eubacteriales</taxon>
        <taxon>Desulfocucumaceae</taxon>
        <taxon>Desulfocucumis</taxon>
    </lineage>
</organism>
<feature type="transmembrane region" description="Helical" evidence="6">
    <location>
        <begin position="137"/>
        <end position="156"/>
    </location>
</feature>
<feature type="transmembrane region" description="Helical" evidence="6">
    <location>
        <begin position="316"/>
        <end position="339"/>
    </location>
</feature>
<dbReference type="InterPro" id="IPR050327">
    <property type="entry name" value="Proton-linked_MCT"/>
</dbReference>
<keyword evidence="2" id="KW-0813">Transport</keyword>
<proteinExistence type="predicted"/>
<evidence type="ECO:0000313" key="9">
    <source>
        <dbReference type="Proteomes" id="UP000239549"/>
    </source>
</evidence>
<feature type="transmembrane region" description="Helical" evidence="6">
    <location>
        <begin position="258"/>
        <end position="280"/>
    </location>
</feature>
<reference evidence="9" key="1">
    <citation type="submission" date="2018-02" db="EMBL/GenBank/DDBJ databases">
        <title>Genome sequence of Desulfocucumis palustris strain NAW-5.</title>
        <authorList>
            <person name="Watanabe M."/>
            <person name="Kojima H."/>
            <person name="Fukui M."/>
        </authorList>
    </citation>
    <scope>NUCLEOTIDE SEQUENCE [LARGE SCALE GENOMIC DNA]</scope>
    <source>
        <strain evidence="9">NAW-5</strain>
    </source>
</reference>
<keyword evidence="4 6" id="KW-1133">Transmembrane helix</keyword>
<feature type="transmembrane region" description="Helical" evidence="6">
    <location>
        <begin position="229"/>
        <end position="252"/>
    </location>
</feature>
<evidence type="ECO:0000256" key="4">
    <source>
        <dbReference type="ARBA" id="ARBA00022989"/>
    </source>
</evidence>
<keyword evidence="9" id="KW-1185">Reference proteome</keyword>
<dbReference type="PANTHER" id="PTHR11360">
    <property type="entry name" value="MONOCARBOXYLATE TRANSPORTER"/>
    <property type="match status" value="1"/>
</dbReference>
<feature type="transmembrane region" description="Helical" evidence="6">
    <location>
        <begin position="12"/>
        <end position="31"/>
    </location>
</feature>
<dbReference type="RefSeq" id="WP_373855398.1">
    <property type="nucleotide sequence ID" value="NZ_BFAV01000071.1"/>
</dbReference>
<dbReference type="GO" id="GO:0022857">
    <property type="term" value="F:transmembrane transporter activity"/>
    <property type="evidence" value="ECO:0007669"/>
    <property type="project" value="InterPro"/>
</dbReference>
<evidence type="ECO:0000256" key="1">
    <source>
        <dbReference type="ARBA" id="ARBA00004651"/>
    </source>
</evidence>
<comment type="subcellular location">
    <subcellularLocation>
        <location evidence="1">Cell membrane</location>
        <topology evidence="1">Multi-pass membrane protein</topology>
    </subcellularLocation>
</comment>
<accession>A0A2L2XF87</accession>
<dbReference type="InterPro" id="IPR011701">
    <property type="entry name" value="MFS"/>
</dbReference>
<dbReference type="Gene3D" id="1.20.1250.20">
    <property type="entry name" value="MFS general substrate transporter like domains"/>
    <property type="match status" value="2"/>
</dbReference>
<dbReference type="InterPro" id="IPR036259">
    <property type="entry name" value="MFS_trans_sf"/>
</dbReference>
<evidence type="ECO:0000256" key="2">
    <source>
        <dbReference type="ARBA" id="ARBA00022448"/>
    </source>
</evidence>
<keyword evidence="5 6" id="KW-0472">Membrane</keyword>
<dbReference type="Pfam" id="PF07690">
    <property type="entry name" value="MFS_1"/>
    <property type="match status" value="1"/>
</dbReference>
<feature type="transmembrane region" description="Helical" evidence="6">
    <location>
        <begin position="351"/>
        <end position="369"/>
    </location>
</feature>
<feature type="transmembrane region" description="Helical" evidence="6">
    <location>
        <begin position="381"/>
        <end position="399"/>
    </location>
</feature>
<feature type="domain" description="Major facilitator superfamily (MFS) profile" evidence="7">
    <location>
        <begin position="10"/>
        <end position="405"/>
    </location>
</feature>
<protein>
    <submittedName>
        <fullName evidence="8">Oxalate/formate antiporter</fullName>
    </submittedName>
</protein>
<feature type="transmembrane region" description="Helical" evidence="6">
    <location>
        <begin position="51"/>
        <end position="71"/>
    </location>
</feature>
<dbReference type="PANTHER" id="PTHR11360:SF304">
    <property type="entry name" value="MFS DOMAIN-CONTAINING PROTEIN"/>
    <property type="match status" value="1"/>
</dbReference>
<dbReference type="PROSITE" id="PS50850">
    <property type="entry name" value="MFS"/>
    <property type="match status" value="1"/>
</dbReference>
<feature type="transmembrane region" description="Helical" evidence="6">
    <location>
        <begin position="78"/>
        <end position="97"/>
    </location>
</feature>
<evidence type="ECO:0000256" key="6">
    <source>
        <dbReference type="SAM" id="Phobius"/>
    </source>
</evidence>
<feature type="transmembrane region" description="Helical" evidence="6">
    <location>
        <begin position="168"/>
        <end position="188"/>
    </location>
</feature>
<name>A0A2L2XF87_9FIRM</name>
<keyword evidence="3 6" id="KW-0812">Transmembrane</keyword>
<feature type="transmembrane region" description="Helical" evidence="6">
    <location>
        <begin position="103"/>
        <end position="125"/>
    </location>
</feature>
<dbReference type="Proteomes" id="UP000239549">
    <property type="component" value="Unassembled WGS sequence"/>
</dbReference>
<sequence>MSTNQPSITTAWLKVFAGTGVNLCLGVLYTWSVFAAALKAQLGWSATQSQYPYTVACLIFAACMIPGGRMVDRIGPRWVVTAAAVFVGAGMLLSGATTTLTGIIIGFGLLVGVALGFGYAAPTPASVKWFQPHKKGLIVGLVVGGFGGASIYTAPLTNYLMSTYGVQGTFYILGAIFFGVMIILAQYLSLPPAGYVPYGGPAPQTKAATASSSKLDFTPGEMLRTPQFYLLWLMFLFGASAGLMIIGHLATISKVQGGIAWGYILVAVLAVANAGGRIFFGWLSDKIGRTNTMLLVFIIQAANMFLFVNYTSTVTLLIGSILTGAAYGSLLSLFPSAIFDYYGIKNGGFNYSMVFSAWGIAATIGPIIAGRAMDLTGGYGAGYMISGVLLLVAAALTFVTKPPIAKPGVAISPTGINQ</sequence>
<comment type="caution">
    <text evidence="8">The sequence shown here is derived from an EMBL/GenBank/DDBJ whole genome shotgun (WGS) entry which is preliminary data.</text>
</comment>
<dbReference type="AlphaFoldDB" id="A0A2L2XF87"/>
<dbReference type="CDD" id="cd17353">
    <property type="entry name" value="MFS_OFA_like"/>
    <property type="match status" value="1"/>
</dbReference>
<evidence type="ECO:0000256" key="5">
    <source>
        <dbReference type="ARBA" id="ARBA00023136"/>
    </source>
</evidence>
<gene>
    <name evidence="8" type="ORF">DCCM_2003</name>
</gene>
<dbReference type="GO" id="GO:0005886">
    <property type="term" value="C:plasma membrane"/>
    <property type="evidence" value="ECO:0007669"/>
    <property type="project" value="UniProtKB-SubCell"/>
</dbReference>
<dbReference type="InterPro" id="IPR020846">
    <property type="entry name" value="MFS_dom"/>
</dbReference>
<dbReference type="SUPFAM" id="SSF103473">
    <property type="entry name" value="MFS general substrate transporter"/>
    <property type="match status" value="1"/>
</dbReference>
<evidence type="ECO:0000313" key="8">
    <source>
        <dbReference type="EMBL" id="GBF32906.1"/>
    </source>
</evidence>
<evidence type="ECO:0000256" key="3">
    <source>
        <dbReference type="ARBA" id="ARBA00022692"/>
    </source>
</evidence>
<evidence type="ECO:0000259" key="7">
    <source>
        <dbReference type="PROSITE" id="PS50850"/>
    </source>
</evidence>